<sequence>MEGETFSLIKLLQDYFPKLTFPDKFSYIEKKSFDCKVKVLFIFDGLDECRLALDFQKNKRCSDATKPTSVENLLTNLILGNLLPDASLWITSRPGAANQIPPERIDRVTEVRGFKDPQKEEYFVKRFSDQNLAGRIISHIKSSKSLYILCHIPVLCWISAVVLETVFGGTATKVIPKTLTEMYTHFLLIQTNMKNKKYQGNNETNSKNISAPDVEIILKLGQLAFLQLEEGKLTFNEEDLRGSGIDVSEATVYSGVCTVIFKEKCRLYQEKVYCFVHLSIQEYLAALFVFHSFVNGNINLLCREDQDEDEDDADTSEEEQYPDEYRRMPLSDLHRSAVDKALQSENGHLDLFLRFLLGLSLESTQDFLQNLLAQAGSSSQVQDTQTKSGSRSHDTNHLTDKGQKISTAMSIQNTVKYIKDRINSISSAEKTINLFHCLNELNDNSLIKEIQTSLRSGTFSSLKLNPGQCSALAFLLLMSEKVLDVFDLKMYNTSVENRLRLLTIIKNCRGAILSACNLTEKSCEIVASALQSDSSPLVELDLSNNDLGDSGVELLCHGLRSPNCQLETLRLSGCQVTKRGCASLASALRSKPSHLRELDLSYNHPGESGARALSAGLEDPGWRLEKLNVDHGGEIRLIPGLTKYACGLTLDPNTAHSGLSLSERNRKVERPWEEMGYFGRILKWFRYPPDRFDSHYQVLCREGLSDARFYWEVCWDKRPRSLIERYSNRLWDGLDSVAIGVAYRGIPRKGEGSDSLLGGNDKSWSVIFGDDRHTVWHNGRSTSERENSRVEVNQKRILEFLFGECIGSFQLQSSLQPTTSNIGVYLDWPAGTLSFYKITTGSVTHLHTFHTTFTEPVYPAFGLLNPFCTVRLHMPD</sequence>
<dbReference type="SUPFAM" id="SSF49899">
    <property type="entry name" value="Concanavalin A-like lectins/glucanases"/>
    <property type="match status" value="1"/>
</dbReference>
<evidence type="ECO:0000259" key="8">
    <source>
        <dbReference type="PROSITE" id="PS50188"/>
    </source>
</evidence>
<comment type="subcellular location">
    <subcellularLocation>
        <location evidence="1">Cytoplasm</location>
    </subcellularLocation>
</comment>
<dbReference type="InterPro" id="IPR006574">
    <property type="entry name" value="PRY"/>
</dbReference>
<dbReference type="Gene3D" id="3.40.50.300">
    <property type="entry name" value="P-loop containing nucleotide triphosphate hydrolases"/>
    <property type="match status" value="1"/>
</dbReference>
<evidence type="ECO:0000313" key="10">
    <source>
        <dbReference type="Proteomes" id="UP001152622"/>
    </source>
</evidence>
<dbReference type="Pfam" id="PF17776">
    <property type="entry name" value="NLRC4_HD2"/>
    <property type="match status" value="1"/>
</dbReference>
<feature type="domain" description="B30.2/SPRY" evidence="8">
    <location>
        <begin position="628"/>
        <end position="876"/>
    </location>
</feature>
<dbReference type="InterPro" id="IPR001611">
    <property type="entry name" value="Leu-rich_rpt"/>
</dbReference>
<dbReference type="Pfam" id="PF17779">
    <property type="entry name" value="WHD_NOD2"/>
    <property type="match status" value="1"/>
</dbReference>
<dbReference type="InterPro" id="IPR027417">
    <property type="entry name" value="P-loop_NTPase"/>
</dbReference>
<dbReference type="InterPro" id="IPR032675">
    <property type="entry name" value="LRR_dom_sf"/>
</dbReference>
<dbReference type="PRINTS" id="PR01407">
    <property type="entry name" value="BUTYPHLNCDUF"/>
</dbReference>
<dbReference type="InterPro" id="IPR013320">
    <property type="entry name" value="ConA-like_dom_sf"/>
</dbReference>
<dbReference type="InterPro" id="IPR041075">
    <property type="entry name" value="NOD1/2_WH"/>
</dbReference>
<dbReference type="InterPro" id="IPR003879">
    <property type="entry name" value="Butyrophylin_SPRY"/>
</dbReference>
<dbReference type="Pfam" id="PF05729">
    <property type="entry name" value="NACHT"/>
    <property type="match status" value="1"/>
</dbReference>
<dbReference type="Pfam" id="PF13765">
    <property type="entry name" value="PRY"/>
    <property type="match status" value="1"/>
</dbReference>
<protein>
    <recommendedName>
        <fullName evidence="8">B30.2/SPRY domain-containing protein</fullName>
    </recommendedName>
</protein>
<feature type="compositionally biased region" description="Polar residues" evidence="7">
    <location>
        <begin position="378"/>
        <end position="389"/>
    </location>
</feature>
<dbReference type="GO" id="GO:0005737">
    <property type="term" value="C:cytoplasm"/>
    <property type="evidence" value="ECO:0007669"/>
    <property type="project" value="UniProtKB-SubCell"/>
</dbReference>
<dbReference type="PANTHER" id="PTHR24106">
    <property type="entry name" value="NACHT, LRR AND CARD DOMAINS-CONTAINING"/>
    <property type="match status" value="1"/>
</dbReference>
<feature type="region of interest" description="Disordered" evidence="7">
    <location>
        <begin position="378"/>
        <end position="399"/>
    </location>
</feature>
<keyword evidence="10" id="KW-1185">Reference proteome</keyword>
<evidence type="ECO:0000256" key="5">
    <source>
        <dbReference type="ARBA" id="ARBA00022741"/>
    </source>
</evidence>
<keyword evidence="2" id="KW-0963">Cytoplasm</keyword>
<dbReference type="InterPro" id="IPR007111">
    <property type="entry name" value="NACHT_NTPase"/>
</dbReference>
<dbReference type="Pfam" id="PF00622">
    <property type="entry name" value="SPRY"/>
    <property type="match status" value="1"/>
</dbReference>
<dbReference type="SMART" id="SM00368">
    <property type="entry name" value="LRR_RI"/>
    <property type="match status" value="3"/>
</dbReference>
<reference evidence="9" key="1">
    <citation type="journal article" date="2023" name="Science">
        <title>Genome structures resolve the early diversification of teleost fishes.</title>
        <authorList>
            <person name="Parey E."/>
            <person name="Louis A."/>
            <person name="Montfort J."/>
            <person name="Bouchez O."/>
            <person name="Roques C."/>
            <person name="Iampietro C."/>
            <person name="Lluch J."/>
            <person name="Castinel A."/>
            <person name="Donnadieu C."/>
            <person name="Desvignes T."/>
            <person name="Floi Bucao C."/>
            <person name="Jouanno E."/>
            <person name="Wen M."/>
            <person name="Mejri S."/>
            <person name="Dirks R."/>
            <person name="Jansen H."/>
            <person name="Henkel C."/>
            <person name="Chen W.J."/>
            <person name="Zahm M."/>
            <person name="Cabau C."/>
            <person name="Klopp C."/>
            <person name="Thompson A.W."/>
            <person name="Robinson-Rechavi M."/>
            <person name="Braasch I."/>
            <person name="Lecointre G."/>
            <person name="Bobe J."/>
            <person name="Postlethwait J.H."/>
            <person name="Berthelot C."/>
            <person name="Roest Crollius H."/>
            <person name="Guiguen Y."/>
        </authorList>
    </citation>
    <scope>NUCLEOTIDE SEQUENCE</scope>
    <source>
        <strain evidence="9">WJC10195</strain>
    </source>
</reference>
<dbReference type="Proteomes" id="UP001152622">
    <property type="component" value="Chromosome 4"/>
</dbReference>
<dbReference type="SMART" id="SM00589">
    <property type="entry name" value="PRY"/>
    <property type="match status" value="1"/>
</dbReference>
<organism evidence="9 10">
    <name type="scientific">Synaphobranchus kaupii</name>
    <name type="common">Kaup's arrowtooth eel</name>
    <dbReference type="NCBI Taxonomy" id="118154"/>
    <lineage>
        <taxon>Eukaryota</taxon>
        <taxon>Metazoa</taxon>
        <taxon>Chordata</taxon>
        <taxon>Craniata</taxon>
        <taxon>Vertebrata</taxon>
        <taxon>Euteleostomi</taxon>
        <taxon>Actinopterygii</taxon>
        <taxon>Neopterygii</taxon>
        <taxon>Teleostei</taxon>
        <taxon>Anguilliformes</taxon>
        <taxon>Synaphobranchidae</taxon>
        <taxon>Synaphobranchus</taxon>
    </lineage>
</organism>
<dbReference type="InterPro" id="IPR001870">
    <property type="entry name" value="B30.2/SPRY"/>
</dbReference>
<evidence type="ECO:0000256" key="7">
    <source>
        <dbReference type="SAM" id="MobiDB-lite"/>
    </source>
</evidence>
<dbReference type="PROSITE" id="PS50188">
    <property type="entry name" value="B302_SPRY"/>
    <property type="match status" value="1"/>
</dbReference>
<name>A0A9Q1FN57_SYNKA</name>
<gene>
    <name evidence="9" type="ORF">SKAU_G00117250</name>
</gene>
<dbReference type="EMBL" id="JAINUF010000004">
    <property type="protein sequence ID" value="KAJ8362894.1"/>
    <property type="molecule type" value="Genomic_DNA"/>
</dbReference>
<dbReference type="InterPro" id="IPR003877">
    <property type="entry name" value="SPRY_dom"/>
</dbReference>
<dbReference type="OrthoDB" id="120976at2759"/>
<dbReference type="InterPro" id="IPR051261">
    <property type="entry name" value="NLR"/>
</dbReference>
<keyword evidence="4" id="KW-0677">Repeat</keyword>
<keyword evidence="6" id="KW-0067">ATP-binding</keyword>
<comment type="caution">
    <text evidence="9">The sequence shown here is derived from an EMBL/GenBank/DDBJ whole genome shotgun (WGS) entry which is preliminary data.</text>
</comment>
<dbReference type="GO" id="GO:0005524">
    <property type="term" value="F:ATP binding"/>
    <property type="evidence" value="ECO:0007669"/>
    <property type="project" value="UniProtKB-KW"/>
</dbReference>
<evidence type="ECO:0000256" key="4">
    <source>
        <dbReference type="ARBA" id="ARBA00022737"/>
    </source>
</evidence>
<dbReference type="AlphaFoldDB" id="A0A9Q1FN57"/>
<dbReference type="Gene3D" id="3.80.10.10">
    <property type="entry name" value="Ribonuclease Inhibitor"/>
    <property type="match status" value="1"/>
</dbReference>
<evidence type="ECO:0000256" key="6">
    <source>
        <dbReference type="ARBA" id="ARBA00022840"/>
    </source>
</evidence>
<evidence type="ECO:0000256" key="3">
    <source>
        <dbReference type="ARBA" id="ARBA00022614"/>
    </source>
</evidence>
<evidence type="ECO:0000313" key="9">
    <source>
        <dbReference type="EMBL" id="KAJ8362894.1"/>
    </source>
</evidence>
<dbReference type="InterPro" id="IPR043136">
    <property type="entry name" value="B30.2/SPRY_sf"/>
</dbReference>
<evidence type="ECO:0000256" key="2">
    <source>
        <dbReference type="ARBA" id="ARBA00022490"/>
    </source>
</evidence>
<accession>A0A9Q1FN57</accession>
<dbReference type="InterPro" id="IPR041267">
    <property type="entry name" value="NLRP_HD2"/>
</dbReference>
<proteinExistence type="predicted"/>
<dbReference type="SUPFAM" id="SSF52047">
    <property type="entry name" value="RNI-like"/>
    <property type="match status" value="1"/>
</dbReference>
<feature type="region of interest" description="Disordered" evidence="7">
    <location>
        <begin position="305"/>
        <end position="327"/>
    </location>
</feature>
<dbReference type="SMART" id="SM00449">
    <property type="entry name" value="SPRY"/>
    <property type="match status" value="1"/>
</dbReference>
<dbReference type="Gene3D" id="2.60.120.920">
    <property type="match status" value="1"/>
</dbReference>
<keyword evidence="5" id="KW-0547">Nucleotide-binding</keyword>
<dbReference type="Pfam" id="PF13516">
    <property type="entry name" value="LRR_6"/>
    <property type="match status" value="3"/>
</dbReference>
<keyword evidence="3" id="KW-0433">Leucine-rich repeat</keyword>
<evidence type="ECO:0000256" key="1">
    <source>
        <dbReference type="ARBA" id="ARBA00004496"/>
    </source>
</evidence>
<feature type="compositionally biased region" description="Acidic residues" evidence="7">
    <location>
        <begin position="305"/>
        <end position="322"/>
    </location>
</feature>